<dbReference type="PANTHER" id="PTHR43792:SF1">
    <property type="entry name" value="N-ACETYLTRANSFERASE DOMAIN-CONTAINING PROTEIN"/>
    <property type="match status" value="1"/>
</dbReference>
<dbReference type="EMBL" id="BIMR01000230">
    <property type="protein sequence ID" value="GCE77612.1"/>
    <property type="molecule type" value="Genomic_DNA"/>
</dbReference>
<dbReference type="AlphaFoldDB" id="A0A402DU39"/>
<dbReference type="SUPFAM" id="SSF55729">
    <property type="entry name" value="Acyl-CoA N-acyltransferases (Nat)"/>
    <property type="match status" value="1"/>
</dbReference>
<feature type="compositionally biased region" description="Basic and acidic residues" evidence="1">
    <location>
        <begin position="1"/>
        <end position="15"/>
    </location>
</feature>
<sequence>MTVPRPDARTSDVRARTGTPGPVAGRPIDLTTARLHLRPFRADDATALHAYLSRPEAVRFEPYGVLDRDAATREAARRAHDPAFVAVTLRPTGALVGNLYLAEDGPTEWRTWQLGYVFHPDRWGQGYATEACAALLDHAFAVLDARRVVARCDPRNRRSWTLLERLGMRREGHHLQAASFTTDEHGHPVWHDAFVYALLASEWTGPPR</sequence>
<dbReference type="Proteomes" id="UP000289954">
    <property type="component" value="Unassembled WGS sequence"/>
</dbReference>
<dbReference type="RefSeq" id="WP_130782220.1">
    <property type="nucleotide sequence ID" value="NZ_BIMR01000230.1"/>
</dbReference>
<feature type="region of interest" description="Disordered" evidence="1">
    <location>
        <begin position="1"/>
        <end position="25"/>
    </location>
</feature>
<evidence type="ECO:0000259" key="2">
    <source>
        <dbReference type="PROSITE" id="PS51186"/>
    </source>
</evidence>
<feature type="domain" description="N-acetyltransferase" evidence="2">
    <location>
        <begin position="35"/>
        <end position="201"/>
    </location>
</feature>
<reference evidence="3 4" key="1">
    <citation type="submission" date="2019-01" db="EMBL/GenBank/DDBJ databases">
        <title>Draft genome sequence of Cellulomonas takizawaensis strain TKZ-21.</title>
        <authorList>
            <person name="Yamamura H."/>
            <person name="Hayashi T."/>
            <person name="Hamada M."/>
            <person name="Serisawa Y."/>
            <person name="Matsuyama K."/>
            <person name="Nakagawa Y."/>
            <person name="Otoguro M."/>
            <person name="Yanagida F."/>
            <person name="Hayakawa M."/>
        </authorList>
    </citation>
    <scope>NUCLEOTIDE SEQUENCE [LARGE SCALE GENOMIC DNA]</scope>
    <source>
        <strain evidence="3 4">NBRC12680</strain>
    </source>
</reference>
<accession>A0A402DU39</accession>
<keyword evidence="3" id="KW-0808">Transferase</keyword>
<dbReference type="InterPro" id="IPR016181">
    <property type="entry name" value="Acyl_CoA_acyltransferase"/>
</dbReference>
<gene>
    <name evidence="3" type="ORF">CBZ_26680</name>
</gene>
<proteinExistence type="predicted"/>
<comment type="caution">
    <text evidence="3">The sequence shown here is derived from an EMBL/GenBank/DDBJ whole genome shotgun (WGS) entry which is preliminary data.</text>
</comment>
<dbReference type="InterPro" id="IPR000182">
    <property type="entry name" value="GNAT_dom"/>
</dbReference>
<dbReference type="InterPro" id="IPR051531">
    <property type="entry name" value="N-acetyltransferase"/>
</dbReference>
<dbReference type="Pfam" id="PF13302">
    <property type="entry name" value="Acetyltransf_3"/>
    <property type="match status" value="1"/>
</dbReference>
<evidence type="ECO:0000313" key="3">
    <source>
        <dbReference type="EMBL" id="GCE77612.1"/>
    </source>
</evidence>
<dbReference type="GO" id="GO:0016747">
    <property type="term" value="F:acyltransferase activity, transferring groups other than amino-acyl groups"/>
    <property type="evidence" value="ECO:0007669"/>
    <property type="project" value="InterPro"/>
</dbReference>
<organism evidence="3 4">
    <name type="scientific">Cellulomonas biazotea</name>
    <dbReference type="NCBI Taxonomy" id="1709"/>
    <lineage>
        <taxon>Bacteria</taxon>
        <taxon>Bacillati</taxon>
        <taxon>Actinomycetota</taxon>
        <taxon>Actinomycetes</taxon>
        <taxon>Micrococcales</taxon>
        <taxon>Cellulomonadaceae</taxon>
        <taxon>Cellulomonas</taxon>
    </lineage>
</organism>
<dbReference type="PANTHER" id="PTHR43792">
    <property type="entry name" value="GNAT FAMILY, PUTATIVE (AFU_ORTHOLOGUE AFUA_3G00765)-RELATED-RELATED"/>
    <property type="match status" value="1"/>
</dbReference>
<evidence type="ECO:0000256" key="1">
    <source>
        <dbReference type="SAM" id="MobiDB-lite"/>
    </source>
</evidence>
<dbReference type="PROSITE" id="PS51186">
    <property type="entry name" value="GNAT"/>
    <property type="match status" value="1"/>
</dbReference>
<name>A0A402DU39_9CELL</name>
<evidence type="ECO:0000313" key="4">
    <source>
        <dbReference type="Proteomes" id="UP000289954"/>
    </source>
</evidence>
<keyword evidence="4" id="KW-1185">Reference proteome</keyword>
<protein>
    <submittedName>
        <fullName evidence="3">N-acetyltransferase</fullName>
    </submittedName>
</protein>
<dbReference type="OrthoDB" id="9132139at2"/>
<dbReference type="Gene3D" id="3.40.630.30">
    <property type="match status" value="1"/>
</dbReference>